<dbReference type="EMBL" id="JBEDNZ010000004">
    <property type="protein sequence ID" value="KAL0848883.1"/>
    <property type="molecule type" value="Genomic_DNA"/>
</dbReference>
<proteinExistence type="inferred from homology"/>
<dbReference type="Pfam" id="PF12813">
    <property type="entry name" value="XPG_I_2"/>
    <property type="match status" value="1"/>
</dbReference>
<dbReference type="PANTHER" id="PTHR15665:SF1">
    <property type="entry name" value="PROTEIN ASTEROID HOMOLOG 1"/>
    <property type="match status" value="1"/>
</dbReference>
<comment type="similarity">
    <text evidence="1">Belongs to the asteroid family.</text>
</comment>
<sequence>MGVRGLTTYVNLNQDAFLQYFLLHDTNLVVDGNSMCAQLYRSLNCFSAFGGDYDKFASYVKTFLKSFRKCNITPYVIFDGSHESRKLRTVYNRLRSKISGASRLDPVTQGSLQIFPLLVRDVFKQVLIEMNILYTICEFEADDEIATMARHLNCPVLSYDSDFFIYNVLYIPFNTLERKPKPYDVDGNRIHAMQCKLYKVEFLTENFGGLKEEMLPLLATLLGNDYVEKRVFNKFFSQLKLPKSKRCKNDQQRCIHGVFKWLQNETLDSAISKILGRVKKAGKDKVLAIIKKSIDGYNKKHCRSLKYFNISDGEQGEEKKYQLPENVDSENSADDDDDDSSESGEDSSEDEASSDDDNLEDDMVLGLPDWFADAVRNKLVPQSHLNLYTHHMYFCNPQAEDYKDEDSCLCTLPIMRYIFDILTDFAHDHCTYVSREIDCNYKRITLGREMSASRLLEVPFRDLTDEQLSFYFRQFIKEKVPLLDLADISLLPSNFQLFMISLLWWVDKCNVPLAHVHSLLMCYVMLEVVDERTGTFRGYTQFTNQYSKKVEEFKKKANKKSDQDDELFFNKGKVLYEDCLIAANALIKHFEIDETIRKRPKTYDVKKIHSFAQFQCCLHQFNSLNSLCRNPYEGTVYHKCYNGTFIYNIALKLENQPEPLKFFEQYLNGATMVLRFYRSLCNVYEKLAEKMNLNTVKWSGKKRRRKKNKNNDVEVDEIMNSFIIKGFASAVVL</sequence>
<dbReference type="InterPro" id="IPR029060">
    <property type="entry name" value="PIN-like_dom_sf"/>
</dbReference>
<dbReference type="InterPro" id="IPR026832">
    <property type="entry name" value="Asteroid"/>
</dbReference>
<reference evidence="4 5" key="1">
    <citation type="submission" date="2024-06" db="EMBL/GenBank/DDBJ databases">
        <title>A chromosome-level genome assembly of beet webworm, Loxostege sticticalis.</title>
        <authorList>
            <person name="Zhang Y."/>
        </authorList>
    </citation>
    <scope>NUCLEOTIDE SEQUENCE [LARGE SCALE GENOMIC DNA]</scope>
    <source>
        <strain evidence="4">AQ028</strain>
        <tissue evidence="4">Male pupae</tissue>
    </source>
</reference>
<evidence type="ECO:0000313" key="4">
    <source>
        <dbReference type="EMBL" id="KAL0848883.1"/>
    </source>
</evidence>
<dbReference type="InterPro" id="IPR039436">
    <property type="entry name" value="Asteroid_dom"/>
</dbReference>
<feature type="domain" description="Asteroid" evidence="3">
    <location>
        <begin position="129"/>
        <end position="197"/>
    </location>
</feature>
<comment type="caution">
    <text evidence="4">The sequence shown here is derived from an EMBL/GenBank/DDBJ whole genome shotgun (WGS) entry which is preliminary data.</text>
</comment>
<name>A0ABD0THT3_LOXSC</name>
<evidence type="ECO:0000256" key="1">
    <source>
        <dbReference type="ARBA" id="ARBA00007398"/>
    </source>
</evidence>
<dbReference type="SUPFAM" id="SSF88723">
    <property type="entry name" value="PIN domain-like"/>
    <property type="match status" value="1"/>
</dbReference>
<dbReference type="AlphaFoldDB" id="A0ABD0THT3"/>
<dbReference type="Gene3D" id="3.40.50.1010">
    <property type="entry name" value="5'-nuclease"/>
    <property type="match status" value="1"/>
</dbReference>
<feature type="compositionally biased region" description="Acidic residues" evidence="2">
    <location>
        <begin position="327"/>
        <end position="359"/>
    </location>
</feature>
<accession>A0ABD0THT3</accession>
<dbReference type="PANTHER" id="PTHR15665">
    <property type="entry name" value="ASTEROID PROTEIN"/>
    <property type="match status" value="1"/>
</dbReference>
<protein>
    <recommendedName>
        <fullName evidence="3">Asteroid domain-containing protein</fullName>
    </recommendedName>
</protein>
<dbReference type="Proteomes" id="UP001549921">
    <property type="component" value="Unassembled WGS sequence"/>
</dbReference>
<gene>
    <name evidence="4" type="ORF">ABMA28_013285</name>
</gene>
<organism evidence="4 5">
    <name type="scientific">Loxostege sticticalis</name>
    <name type="common">Beet webworm moth</name>
    <dbReference type="NCBI Taxonomy" id="481309"/>
    <lineage>
        <taxon>Eukaryota</taxon>
        <taxon>Metazoa</taxon>
        <taxon>Ecdysozoa</taxon>
        <taxon>Arthropoda</taxon>
        <taxon>Hexapoda</taxon>
        <taxon>Insecta</taxon>
        <taxon>Pterygota</taxon>
        <taxon>Neoptera</taxon>
        <taxon>Endopterygota</taxon>
        <taxon>Lepidoptera</taxon>
        <taxon>Glossata</taxon>
        <taxon>Ditrysia</taxon>
        <taxon>Pyraloidea</taxon>
        <taxon>Crambidae</taxon>
        <taxon>Pyraustinae</taxon>
        <taxon>Loxostege</taxon>
    </lineage>
</organism>
<feature type="region of interest" description="Disordered" evidence="2">
    <location>
        <begin position="316"/>
        <end position="359"/>
    </location>
</feature>
<dbReference type="CDD" id="cd18676">
    <property type="entry name" value="PIN_asteroid-like"/>
    <property type="match status" value="1"/>
</dbReference>
<evidence type="ECO:0000313" key="5">
    <source>
        <dbReference type="Proteomes" id="UP001549921"/>
    </source>
</evidence>
<evidence type="ECO:0000259" key="3">
    <source>
        <dbReference type="Pfam" id="PF12813"/>
    </source>
</evidence>
<evidence type="ECO:0000256" key="2">
    <source>
        <dbReference type="SAM" id="MobiDB-lite"/>
    </source>
</evidence>